<reference evidence="1" key="1">
    <citation type="submission" date="2021-06" db="EMBL/GenBank/DDBJ databases">
        <authorList>
            <person name="Ellington A.J."/>
            <person name="Bryan N.C."/>
            <person name="Christner B.C."/>
            <person name="Reisch C.R."/>
        </authorList>
    </citation>
    <scope>NUCLEOTIDE SEQUENCE</scope>
    <source>
        <strain evidence="1">L6-1</strain>
    </source>
</reference>
<evidence type="ECO:0000313" key="1">
    <source>
        <dbReference type="EMBL" id="QWS33267.1"/>
    </source>
</evidence>
<evidence type="ECO:0000313" key="2">
    <source>
        <dbReference type="Proteomes" id="UP000681794"/>
    </source>
</evidence>
<sequence>MGSIDFDDGAADGLIRSARDAGTELRSQGAGRRSAAEEASVDFAGAYADRFLESVGIEAADRPKLAAVLDDLVEQVGQAKRDAAAERERLRDVAAWTERDEQRRRSAADSLIAPSALPEVFDPKPSEQATVPATIEAAFAARGRTRTGGGTGHGRSAADPVRLRAFAASSTIADDTARSRAEAVASALSRFRTSCTWTPVGDVSFVQGFERLLEENRADAAWVTRIAEAFERAGGSGALANASVDATIAQDVSTELQALLTDDLTPAQVADRWSGLGYTRDDAAGLAALPTSLLRVLGNLEGVPYWARSSANVSVLDRRIASAKEFLDDLDQPGRVYSPEARRDAENLTALESIKDSLLAGTGSAPRSLVLLSDDEPPLAGVSIGDLDTASNVTVSVPGMTSSSEEMFDWVDASQHVYDEQLRVGGPPDRAVVAWMGYEAPALPIGNLDVLHSDHAKAGGPKLAATIRGLDATRADDMPTVNVLAHSYGSTTAAYGLAEEGVHVDTFTTIASAGIPDSLPTADAVHADHFYAGQARNVWAPSQGTIPLIGHGQGDQYAVIGRNLSEDHHIDPTSPGFGATPFGADGSDGLAGVTDHGVHVAGDTGYLDRGTESLQNVAFATTGQPEQLSAYHRHDLDLGDALFGRLANGD</sequence>
<proteinExistence type="predicted"/>
<accession>A0ACD1E2R7</accession>
<name>A0ACD1E2R7_9MICO</name>
<dbReference type="Proteomes" id="UP000681794">
    <property type="component" value="Chromosome"/>
</dbReference>
<organism evidence="1 2">
    <name type="scientific">Curtobacterium aetherium</name>
    <dbReference type="NCBI Taxonomy" id="2841594"/>
    <lineage>
        <taxon>Bacteria</taxon>
        <taxon>Bacillati</taxon>
        <taxon>Actinomycetota</taxon>
        <taxon>Actinomycetes</taxon>
        <taxon>Micrococcales</taxon>
        <taxon>Microbacteriaceae</taxon>
        <taxon>Curtobacterium</taxon>
    </lineage>
</organism>
<gene>
    <name evidence="1" type="ORF">KM842_13640</name>
</gene>
<keyword evidence="2" id="KW-1185">Reference proteome</keyword>
<dbReference type="EMBL" id="CP076544">
    <property type="protein sequence ID" value="QWS33267.1"/>
    <property type="molecule type" value="Genomic_DNA"/>
</dbReference>
<protein>
    <submittedName>
        <fullName evidence="1">Uncharacterized protein</fullName>
    </submittedName>
</protein>